<reference evidence="14" key="1">
    <citation type="journal article" date="2011" name="Genome Biol.">
        <title>Comparative genomics of the social amoebae Dictyostelium discoideum and Dictyostelium purpureum.</title>
        <authorList>
            <consortium name="US DOE Joint Genome Institute (JGI-PGF)"/>
            <person name="Sucgang R."/>
            <person name="Kuo A."/>
            <person name="Tian X."/>
            <person name="Salerno W."/>
            <person name="Parikh A."/>
            <person name="Feasley C.L."/>
            <person name="Dalin E."/>
            <person name="Tu H."/>
            <person name="Huang E."/>
            <person name="Barry K."/>
            <person name="Lindquist E."/>
            <person name="Shapiro H."/>
            <person name="Bruce D."/>
            <person name="Schmutz J."/>
            <person name="Salamov A."/>
            <person name="Fey P."/>
            <person name="Gaudet P."/>
            <person name="Anjard C."/>
            <person name="Babu M.M."/>
            <person name="Basu S."/>
            <person name="Bushmanova Y."/>
            <person name="van der Wel H."/>
            <person name="Katoh-Kurasawa M."/>
            <person name="Dinh C."/>
            <person name="Coutinho P.M."/>
            <person name="Saito T."/>
            <person name="Elias M."/>
            <person name="Schaap P."/>
            <person name="Kay R.R."/>
            <person name="Henrissat B."/>
            <person name="Eichinger L."/>
            <person name="Rivero F."/>
            <person name="Putnam N.H."/>
            <person name="West C.M."/>
            <person name="Loomis W.F."/>
            <person name="Chisholm R.L."/>
            <person name="Shaulsky G."/>
            <person name="Strassmann J.E."/>
            <person name="Queller D.C."/>
            <person name="Kuspa A."/>
            <person name="Grigoriev I.V."/>
        </authorList>
    </citation>
    <scope>NUCLEOTIDE SEQUENCE [LARGE SCALE GENOMIC DNA]</scope>
    <source>
        <strain evidence="14">QSDP1</strain>
    </source>
</reference>
<dbReference type="PANTHER" id="PTHR16821">
    <property type="entry name" value="FRATAXIN"/>
    <property type="match status" value="1"/>
</dbReference>
<dbReference type="VEuPathDB" id="AmoebaDB:DICPUDRAFT_11345"/>
<dbReference type="Gene3D" id="3.30.920.10">
    <property type="entry name" value="Frataxin/CyaY"/>
    <property type="match status" value="1"/>
</dbReference>
<dbReference type="RefSeq" id="XP_003291958.1">
    <property type="nucleotide sequence ID" value="XM_003291910.1"/>
</dbReference>
<feature type="non-terminal residue" evidence="13">
    <location>
        <position position="153"/>
    </location>
</feature>
<evidence type="ECO:0000256" key="6">
    <source>
        <dbReference type="ARBA" id="ARBA00022496"/>
    </source>
</evidence>
<dbReference type="SUPFAM" id="SSF55387">
    <property type="entry name" value="Frataxin/Nqo15-like"/>
    <property type="match status" value="1"/>
</dbReference>
<dbReference type="EC" id="1.16.3.1" evidence="3"/>
<dbReference type="InterPro" id="IPR002908">
    <property type="entry name" value="Frataxin/CyaY"/>
</dbReference>
<comment type="subcellular location">
    <subcellularLocation>
        <location evidence="1">Mitochondrion</location>
    </subcellularLocation>
</comment>
<gene>
    <name evidence="13" type="ORF">DICPUDRAFT_11345</name>
</gene>
<dbReference type="Pfam" id="PF01491">
    <property type="entry name" value="Frataxin_Cyay"/>
    <property type="match status" value="1"/>
</dbReference>
<organism evidence="13 14">
    <name type="scientific">Dictyostelium purpureum</name>
    <name type="common">Slime mold</name>
    <dbReference type="NCBI Taxonomy" id="5786"/>
    <lineage>
        <taxon>Eukaryota</taxon>
        <taxon>Amoebozoa</taxon>
        <taxon>Evosea</taxon>
        <taxon>Eumycetozoa</taxon>
        <taxon>Dictyostelia</taxon>
        <taxon>Dictyosteliales</taxon>
        <taxon>Dictyosteliaceae</taxon>
        <taxon>Dictyostelium</taxon>
    </lineage>
</organism>
<dbReference type="GO" id="GO:0016226">
    <property type="term" value="P:iron-sulfur cluster assembly"/>
    <property type="evidence" value="ECO:0000318"/>
    <property type="project" value="GO_Central"/>
</dbReference>
<accession>F0ZX16</accession>
<sequence length="153" mass="17803">NNKNESSFSNYNNTILISKSNFTHQINNSFNNLNKRNYSTSLLDLNTFHDLVDAEIELYSERLEILSEQNTIPGFDIESGDGVLTINTGSGGTYVLNKQTPNRQIWWSSPISGPKRFDYNEDTQRWEENRDKEPMRELLTKEIKQLCKFDMNI</sequence>
<dbReference type="PANTHER" id="PTHR16821:SF2">
    <property type="entry name" value="FRATAXIN, MITOCHONDRIAL"/>
    <property type="match status" value="1"/>
</dbReference>
<keyword evidence="8" id="KW-0560">Oxidoreductase</keyword>
<dbReference type="FunCoup" id="F0ZX16">
    <property type="interactions" value="190"/>
</dbReference>
<evidence type="ECO:0000256" key="5">
    <source>
        <dbReference type="ARBA" id="ARBA00022448"/>
    </source>
</evidence>
<dbReference type="KEGG" id="dpp:DICPUDRAFT_11345"/>
<dbReference type="OrthoDB" id="1897642at2759"/>
<dbReference type="InParanoid" id="F0ZX16"/>
<evidence type="ECO:0000256" key="8">
    <source>
        <dbReference type="ARBA" id="ARBA00023002"/>
    </source>
</evidence>
<dbReference type="GeneID" id="10505715"/>
<keyword evidence="5" id="KW-0813">Transport</keyword>
<dbReference type="InterPro" id="IPR020895">
    <property type="entry name" value="Frataxin_CS"/>
</dbReference>
<keyword evidence="10" id="KW-0406">Ion transport</keyword>
<dbReference type="STRING" id="5786.F0ZX16"/>
<dbReference type="GO" id="GO:0004322">
    <property type="term" value="F:ferroxidase activity"/>
    <property type="evidence" value="ECO:0007669"/>
    <property type="project" value="UniProtKB-EC"/>
</dbReference>
<evidence type="ECO:0000256" key="3">
    <source>
        <dbReference type="ARBA" id="ARBA00013107"/>
    </source>
</evidence>
<dbReference type="GO" id="GO:0008199">
    <property type="term" value="F:ferric iron binding"/>
    <property type="evidence" value="ECO:0000318"/>
    <property type="project" value="GO_Central"/>
</dbReference>
<comment type="catalytic activity">
    <reaction evidence="12">
        <text>4 Fe(2+) + O2 + 4 H(+) = 4 Fe(3+) + 2 H2O</text>
        <dbReference type="Rhea" id="RHEA:11148"/>
        <dbReference type="ChEBI" id="CHEBI:15377"/>
        <dbReference type="ChEBI" id="CHEBI:15378"/>
        <dbReference type="ChEBI" id="CHEBI:15379"/>
        <dbReference type="ChEBI" id="CHEBI:29033"/>
        <dbReference type="ChEBI" id="CHEBI:29034"/>
        <dbReference type="EC" id="1.16.3.1"/>
    </reaction>
</comment>
<dbReference type="PROSITE" id="PS50810">
    <property type="entry name" value="FRATAXIN_2"/>
    <property type="match status" value="1"/>
</dbReference>
<keyword evidence="9" id="KW-0408">Iron</keyword>
<dbReference type="GO" id="GO:0005739">
    <property type="term" value="C:mitochondrion"/>
    <property type="evidence" value="ECO:0000318"/>
    <property type="project" value="GO_Central"/>
</dbReference>
<comment type="similarity">
    <text evidence="2">Belongs to the frataxin family.</text>
</comment>
<dbReference type="eggNOG" id="KOG3413">
    <property type="taxonomic scope" value="Eukaryota"/>
</dbReference>
<name>F0ZX16_DICPU</name>
<evidence type="ECO:0000256" key="11">
    <source>
        <dbReference type="ARBA" id="ARBA00023128"/>
    </source>
</evidence>
<keyword evidence="7" id="KW-0809">Transit peptide</keyword>
<dbReference type="OMA" id="QWIDNID"/>
<dbReference type="EMBL" id="GL871249">
    <property type="protein sequence ID" value="EGC31506.1"/>
    <property type="molecule type" value="Genomic_DNA"/>
</dbReference>
<dbReference type="PROSITE" id="PS01344">
    <property type="entry name" value="FRATAXIN_1"/>
    <property type="match status" value="1"/>
</dbReference>
<dbReference type="NCBIfam" id="TIGR03421">
    <property type="entry name" value="FeS_CyaY"/>
    <property type="match status" value="1"/>
</dbReference>
<dbReference type="GO" id="GO:0034986">
    <property type="term" value="F:iron chaperone activity"/>
    <property type="evidence" value="ECO:0000318"/>
    <property type="project" value="GO_Central"/>
</dbReference>
<dbReference type="Proteomes" id="UP000001064">
    <property type="component" value="Unassembled WGS sequence"/>
</dbReference>
<dbReference type="GO" id="GO:0006826">
    <property type="term" value="P:iron ion transport"/>
    <property type="evidence" value="ECO:0007669"/>
    <property type="project" value="UniProtKB-KW"/>
</dbReference>
<dbReference type="AlphaFoldDB" id="F0ZX16"/>
<protein>
    <recommendedName>
        <fullName evidence="3">ferroxidase</fullName>
        <ecNumber evidence="3">1.16.3.1</ecNumber>
    </recommendedName>
</protein>
<keyword evidence="6" id="KW-0410">Iron transport</keyword>
<dbReference type="GO" id="GO:0008198">
    <property type="term" value="F:ferrous iron binding"/>
    <property type="evidence" value="ECO:0000318"/>
    <property type="project" value="GO_Central"/>
</dbReference>
<evidence type="ECO:0000256" key="4">
    <source>
        <dbReference type="ARBA" id="ARBA00022434"/>
    </source>
</evidence>
<evidence type="ECO:0000313" key="14">
    <source>
        <dbReference type="Proteomes" id="UP000001064"/>
    </source>
</evidence>
<evidence type="ECO:0000256" key="9">
    <source>
        <dbReference type="ARBA" id="ARBA00023004"/>
    </source>
</evidence>
<keyword evidence="4" id="KW-0409">Iron storage</keyword>
<evidence type="ECO:0000256" key="1">
    <source>
        <dbReference type="ARBA" id="ARBA00004173"/>
    </source>
</evidence>
<evidence type="ECO:0000313" key="13">
    <source>
        <dbReference type="EMBL" id="EGC31506.1"/>
    </source>
</evidence>
<feature type="non-terminal residue" evidence="13">
    <location>
        <position position="1"/>
    </location>
</feature>
<dbReference type="GO" id="GO:0006879">
    <property type="term" value="P:intracellular iron ion homeostasis"/>
    <property type="evidence" value="ECO:0007669"/>
    <property type="project" value="UniProtKB-KW"/>
</dbReference>
<dbReference type="InterPro" id="IPR017789">
    <property type="entry name" value="Frataxin"/>
</dbReference>
<evidence type="ECO:0000256" key="12">
    <source>
        <dbReference type="ARBA" id="ARBA00047990"/>
    </source>
</evidence>
<keyword evidence="14" id="KW-1185">Reference proteome</keyword>
<dbReference type="SMART" id="SM01219">
    <property type="entry name" value="Frataxin_Cyay"/>
    <property type="match status" value="1"/>
</dbReference>
<evidence type="ECO:0000256" key="2">
    <source>
        <dbReference type="ARBA" id="ARBA00008183"/>
    </source>
</evidence>
<dbReference type="GO" id="GO:0051537">
    <property type="term" value="F:2 iron, 2 sulfur cluster binding"/>
    <property type="evidence" value="ECO:0000318"/>
    <property type="project" value="GO_Central"/>
</dbReference>
<dbReference type="NCBIfam" id="TIGR03422">
    <property type="entry name" value="mito_frataxin"/>
    <property type="match status" value="1"/>
</dbReference>
<dbReference type="InterPro" id="IPR036524">
    <property type="entry name" value="Frataxin/CyaY_sf"/>
</dbReference>
<proteinExistence type="inferred from homology"/>
<evidence type="ECO:0000256" key="7">
    <source>
        <dbReference type="ARBA" id="ARBA00022946"/>
    </source>
</evidence>
<evidence type="ECO:0000256" key="10">
    <source>
        <dbReference type="ARBA" id="ARBA00023065"/>
    </source>
</evidence>
<keyword evidence="11" id="KW-0496">Mitochondrion</keyword>